<feature type="domain" description="PspA-associated" evidence="1">
    <location>
        <begin position="1"/>
        <end position="87"/>
    </location>
</feature>
<keyword evidence="3" id="KW-1185">Reference proteome</keyword>
<proteinExistence type="predicted"/>
<evidence type="ECO:0000313" key="2">
    <source>
        <dbReference type="EMBL" id="RXW32322.1"/>
    </source>
</evidence>
<evidence type="ECO:0000259" key="1">
    <source>
        <dbReference type="Pfam" id="PF22743"/>
    </source>
</evidence>
<comment type="caution">
    <text evidence="2">The sequence shown here is derived from an EMBL/GenBank/DDBJ whole genome shotgun (WGS) entry which is preliminary data.</text>
</comment>
<accession>A0A4Q2EI95</accession>
<name>A0A4Q2EI95_9ACTN</name>
<reference evidence="2 3" key="1">
    <citation type="submission" date="2018-01" db="EMBL/GenBank/DDBJ databases">
        <title>Lactibacter flavus gen. nov., sp. nov., a novel bacterium of the family Propionibacteriaceae isolated from raw milk and dairy products.</title>
        <authorList>
            <person name="Wenning M."/>
            <person name="Breitenwieser F."/>
            <person name="Huptas C."/>
            <person name="von Neubeck M."/>
            <person name="Busse H.-J."/>
            <person name="Scherer S."/>
        </authorList>
    </citation>
    <scope>NUCLEOTIDE SEQUENCE [LARGE SCALE GENOMIC DNA]</scope>
    <source>
        <strain evidence="2 3">VG341</strain>
    </source>
</reference>
<evidence type="ECO:0000313" key="3">
    <source>
        <dbReference type="Proteomes" id="UP000290624"/>
    </source>
</evidence>
<organism evidence="2 3">
    <name type="scientific">Propioniciclava flava</name>
    <dbReference type="NCBI Taxonomy" id="2072026"/>
    <lineage>
        <taxon>Bacteria</taxon>
        <taxon>Bacillati</taxon>
        <taxon>Actinomycetota</taxon>
        <taxon>Actinomycetes</taxon>
        <taxon>Propionibacteriales</taxon>
        <taxon>Propionibacteriaceae</taxon>
        <taxon>Propioniciclava</taxon>
    </lineage>
</organism>
<protein>
    <recommendedName>
        <fullName evidence="1">PspA-associated domain-containing protein</fullName>
    </recommendedName>
</protein>
<dbReference type="RefSeq" id="WP_129458543.1">
    <property type="nucleotide sequence ID" value="NZ_PPCV01000004.1"/>
</dbReference>
<dbReference type="EMBL" id="PPCV01000004">
    <property type="protein sequence ID" value="RXW32322.1"/>
    <property type="molecule type" value="Genomic_DNA"/>
</dbReference>
<sequence length="95" mass="10345">MIVRILGEGQYRLDDAELVIINALDDDVEAALADGDPAWVHRAMSRLLAEVREQGTLLDDDLLIDSDVILPEADTAPEQLREWIGDSHGAGGLLP</sequence>
<dbReference type="InterPro" id="IPR054437">
    <property type="entry name" value="PspA-assoc_dom"/>
</dbReference>
<gene>
    <name evidence="2" type="ORF">C1706_07115</name>
</gene>
<dbReference type="Pfam" id="PF22743">
    <property type="entry name" value="PspAA"/>
    <property type="match status" value="1"/>
</dbReference>
<dbReference type="Proteomes" id="UP000290624">
    <property type="component" value="Unassembled WGS sequence"/>
</dbReference>
<dbReference type="AlphaFoldDB" id="A0A4Q2EI95"/>